<keyword evidence="2" id="KW-1185">Reference proteome</keyword>
<dbReference type="AlphaFoldDB" id="A0A183SXY5"/>
<dbReference type="Proteomes" id="UP000275846">
    <property type="component" value="Unassembled WGS sequence"/>
</dbReference>
<organism evidence="3">
    <name type="scientific">Schistocephalus solidus</name>
    <name type="common">Tapeworm</name>
    <dbReference type="NCBI Taxonomy" id="70667"/>
    <lineage>
        <taxon>Eukaryota</taxon>
        <taxon>Metazoa</taxon>
        <taxon>Spiralia</taxon>
        <taxon>Lophotrochozoa</taxon>
        <taxon>Platyhelminthes</taxon>
        <taxon>Cestoda</taxon>
        <taxon>Eucestoda</taxon>
        <taxon>Diphyllobothriidea</taxon>
        <taxon>Diphyllobothriidae</taxon>
        <taxon>Schistocephalus</taxon>
    </lineage>
</organism>
<name>A0A183SXY5_SCHSO</name>
<gene>
    <name evidence="1" type="ORF">SSLN_LOCUS9083</name>
</gene>
<sequence length="116" mass="13095">MKKGFDLQEQLQSLLRPTKEKNMATRFVDLKKWNPSPAELNILSNGQGFNSTDAAHTNSLAGLESILRTSALAYEIRADIRNCATCIIWQKRYRQTLLAEETRGLRSLKSDLALLS</sequence>
<proteinExistence type="predicted"/>
<accession>A0A183SXY5</accession>
<evidence type="ECO:0000313" key="3">
    <source>
        <dbReference type="WBParaSite" id="SSLN_0000943201-mRNA-1"/>
    </source>
</evidence>
<evidence type="ECO:0000313" key="2">
    <source>
        <dbReference type="Proteomes" id="UP000275846"/>
    </source>
</evidence>
<reference evidence="1 2" key="2">
    <citation type="submission" date="2018-11" db="EMBL/GenBank/DDBJ databases">
        <authorList>
            <consortium name="Pathogen Informatics"/>
        </authorList>
    </citation>
    <scope>NUCLEOTIDE SEQUENCE [LARGE SCALE GENOMIC DNA]</scope>
    <source>
        <strain evidence="1 2">NST_G2</strain>
    </source>
</reference>
<protein>
    <submittedName>
        <fullName evidence="1 3">Uncharacterized protein</fullName>
    </submittedName>
</protein>
<evidence type="ECO:0000313" key="1">
    <source>
        <dbReference type="EMBL" id="VDL95468.1"/>
    </source>
</evidence>
<dbReference type="EMBL" id="UYSU01035031">
    <property type="protein sequence ID" value="VDL95468.1"/>
    <property type="molecule type" value="Genomic_DNA"/>
</dbReference>
<reference evidence="3" key="1">
    <citation type="submission" date="2016-06" db="UniProtKB">
        <authorList>
            <consortium name="WormBaseParasite"/>
        </authorList>
    </citation>
    <scope>IDENTIFICATION</scope>
</reference>
<dbReference type="WBParaSite" id="SSLN_0000943201-mRNA-1">
    <property type="protein sequence ID" value="SSLN_0000943201-mRNA-1"/>
    <property type="gene ID" value="SSLN_0000943201"/>
</dbReference>